<reference evidence="9 10" key="1">
    <citation type="submission" date="2015-12" db="EMBL/GenBank/DDBJ databases">
        <title>The genome of Folsomia candida.</title>
        <authorList>
            <person name="Faddeeva A."/>
            <person name="Derks M.F."/>
            <person name="Anvar Y."/>
            <person name="Smit S."/>
            <person name="Van Straalen N."/>
            <person name="Roelofs D."/>
        </authorList>
    </citation>
    <scope>NUCLEOTIDE SEQUENCE [LARGE SCALE GENOMIC DNA]</scope>
    <source>
        <strain evidence="9 10">VU population</strain>
        <tissue evidence="9">Whole body</tissue>
    </source>
</reference>
<proteinExistence type="inferred from homology"/>
<evidence type="ECO:0000256" key="6">
    <source>
        <dbReference type="ARBA" id="ARBA00023136"/>
    </source>
</evidence>
<dbReference type="EMBL" id="LNIX01000021">
    <property type="protein sequence ID" value="OXA43788.1"/>
    <property type="molecule type" value="Genomic_DNA"/>
</dbReference>
<keyword evidence="6 8" id="KW-0472">Membrane</keyword>
<dbReference type="GO" id="GO:0005737">
    <property type="term" value="C:cytoplasm"/>
    <property type="evidence" value="ECO:0007669"/>
    <property type="project" value="TreeGrafter"/>
</dbReference>
<organism evidence="9 10">
    <name type="scientific">Folsomia candida</name>
    <name type="common">Springtail</name>
    <dbReference type="NCBI Taxonomy" id="158441"/>
    <lineage>
        <taxon>Eukaryota</taxon>
        <taxon>Metazoa</taxon>
        <taxon>Ecdysozoa</taxon>
        <taxon>Arthropoda</taxon>
        <taxon>Hexapoda</taxon>
        <taxon>Collembola</taxon>
        <taxon>Entomobryomorpha</taxon>
        <taxon>Isotomoidea</taxon>
        <taxon>Isotomidae</taxon>
        <taxon>Proisotominae</taxon>
        <taxon>Folsomia</taxon>
    </lineage>
</organism>
<evidence type="ECO:0000313" key="9">
    <source>
        <dbReference type="EMBL" id="OXA43788.1"/>
    </source>
</evidence>
<keyword evidence="3" id="KW-1003">Cell membrane</keyword>
<evidence type="ECO:0000256" key="4">
    <source>
        <dbReference type="ARBA" id="ARBA00022692"/>
    </source>
</evidence>
<evidence type="ECO:0000256" key="1">
    <source>
        <dbReference type="ARBA" id="ARBA00004236"/>
    </source>
</evidence>
<evidence type="ECO:0000256" key="8">
    <source>
        <dbReference type="SAM" id="Phobius"/>
    </source>
</evidence>
<dbReference type="Pfam" id="PF01130">
    <property type="entry name" value="CD36"/>
    <property type="match status" value="1"/>
</dbReference>
<dbReference type="PRINTS" id="PR01609">
    <property type="entry name" value="CD36FAMILY"/>
</dbReference>
<gene>
    <name evidence="9" type="ORF">Fcan01_21643</name>
</gene>
<dbReference type="AlphaFoldDB" id="A0A226DFN3"/>
<keyword evidence="10" id="KW-1185">Reference proteome</keyword>
<feature type="transmembrane region" description="Helical" evidence="8">
    <location>
        <begin position="7"/>
        <end position="31"/>
    </location>
</feature>
<evidence type="ECO:0000256" key="5">
    <source>
        <dbReference type="ARBA" id="ARBA00022989"/>
    </source>
</evidence>
<sequence>MQKLPTVFVWGGVLFLIVSVICGWILGPFVIRDQIVRMAQLRNNTFIWDKWTNPTNEMFLRVYFFNVTNPSDVEAGGIPIFRQAGPFTYEETRFKENLAYHEQNDTISYTQPVTYHFRLDLSSGSDKDLLTVLNIPLVGISARLHTYSSFIRYMVGTFLTQYEEPLFVSKTVKEMLFDGYYNEMVDELQHLTGENFFPDALVGVLVGRNNSHEGLYEVYSGIKDSTRLGEIASFNGHRHLSAWPREPCNMINGSDGSVLPPLLTKDSVLRGFHHDVCRSFYITFTGEVEYEGVAGYRFEPPEAQYLGPKKNPDNACFCLEPKEDFSNCFEDGVYSGAGCHRDGPITISNPHFMYAPFYLNKTKGLMPDKEKHGLFVDLEPSSGLILRAARRMQINVDLKPNRAVDGMHNVPSMQFPILWVEETFVLDKEVHSSLLYYLVLAETTLQFGKWVCLAASLALLVVAITIYVARARNKSYIYN</sequence>
<comment type="caution">
    <text evidence="9">The sequence shown here is derived from an EMBL/GenBank/DDBJ whole genome shotgun (WGS) entry which is preliminary data.</text>
</comment>
<keyword evidence="4 8" id="KW-0812">Transmembrane</keyword>
<keyword evidence="7" id="KW-0325">Glycoprotein</keyword>
<dbReference type="PANTHER" id="PTHR11923:SF51">
    <property type="entry name" value="LYSOSOME MEMBRANE PROTEIN 2"/>
    <property type="match status" value="1"/>
</dbReference>
<dbReference type="InterPro" id="IPR002159">
    <property type="entry name" value="CD36_fam"/>
</dbReference>
<dbReference type="OrthoDB" id="195015at2759"/>
<dbReference type="GO" id="GO:0005044">
    <property type="term" value="F:scavenger receptor activity"/>
    <property type="evidence" value="ECO:0007669"/>
    <property type="project" value="TreeGrafter"/>
</dbReference>
<evidence type="ECO:0000256" key="2">
    <source>
        <dbReference type="ARBA" id="ARBA00010532"/>
    </source>
</evidence>
<dbReference type="Proteomes" id="UP000198287">
    <property type="component" value="Unassembled WGS sequence"/>
</dbReference>
<dbReference type="PANTHER" id="PTHR11923">
    <property type="entry name" value="SCAVENGER RECEPTOR CLASS B TYPE-1 SR-B1"/>
    <property type="match status" value="1"/>
</dbReference>
<accession>A0A226DFN3</accession>
<dbReference type="OMA" id="ETRFKEN"/>
<dbReference type="GO" id="GO:0005886">
    <property type="term" value="C:plasma membrane"/>
    <property type="evidence" value="ECO:0007669"/>
    <property type="project" value="UniProtKB-SubCell"/>
</dbReference>
<evidence type="ECO:0000256" key="3">
    <source>
        <dbReference type="ARBA" id="ARBA00022475"/>
    </source>
</evidence>
<protein>
    <submittedName>
        <fullName evidence="9">Lysosome membrane protein 2</fullName>
    </submittedName>
</protein>
<feature type="transmembrane region" description="Helical" evidence="8">
    <location>
        <begin position="447"/>
        <end position="469"/>
    </location>
</feature>
<name>A0A226DFN3_FOLCA</name>
<evidence type="ECO:0000256" key="7">
    <source>
        <dbReference type="ARBA" id="ARBA00023180"/>
    </source>
</evidence>
<evidence type="ECO:0000313" key="10">
    <source>
        <dbReference type="Proteomes" id="UP000198287"/>
    </source>
</evidence>
<comment type="subcellular location">
    <subcellularLocation>
        <location evidence="1">Cell membrane</location>
    </subcellularLocation>
</comment>
<comment type="similarity">
    <text evidence="2">Belongs to the CD36 family.</text>
</comment>
<keyword evidence="5 8" id="KW-1133">Transmembrane helix</keyword>